<dbReference type="GO" id="GO:0005840">
    <property type="term" value="C:ribosome"/>
    <property type="evidence" value="ECO:0007669"/>
    <property type="project" value="UniProtKB-KW"/>
</dbReference>
<gene>
    <name evidence="2" type="ORF">HNR23_004597</name>
</gene>
<dbReference type="NCBIfam" id="TIGR03882">
    <property type="entry name" value="cyclo_dehyd_2"/>
    <property type="match status" value="1"/>
</dbReference>
<sequence length="768" mass="82812">MDATSTGTDRGLIGFKAGLRVDVVEDDAVYVFSERGVTALQGPYMEALAPLLDGTRDLAGLVEEAPAGLAPERVAAMVSRLAAVGLLTVRAPGAPATPTPAAAYWEAAGLDPATSLDSGAAPGLHLLTIGDIEGDAALAALRQAGLTVAAHTVHAPGDYPDLAPAAAMSIVLCPDYLASGLAEIDAAHRAAQRPWLLAKPQGTQVWVGPVFDPQAAGACWHCLAHRLWGQRQGELHAQTALGRSGPAPRPAVTVPALTATAMGTVGLEAAKWLAGYRGAEQRAVWTLDSLTLDSRSHELRARPQCPSCGDPTLIREQARRPVVVAPRRKTPDTGGGHRARTPQQVLDDFGHLISPVTGIVKAIRQDPRGPAEFNSFRSGPNLAAGRTDLVGLRAMLRAENGGKGTTPLYARVSALCEALERHSGFFQGDEERVHGSYTELSDTAVHPDTCQLFDPRQYADRKRWNAEHSAFQQVCDPFDDDAVMDWTPVWSLTEKRHRLMPTAMLYFNAPGEPDRVPVLADSNGNAAGSSLEDAIVQGTLELIERDAAAIWWYNRTRRPGVDTAAFGDPWLDRMYGVHAGIGREMWVLDITSDLGVPVMVAVSRRTGHPREDVMLGFGAHFDPRVAVHRAVAELNQLMPAVLDGTHRWDDPDAARWWNEADVAGQPYLLPDPTHRPLGPGDYRYADRPDLADDVAALRDLLAERDLEMLVLDQTRPDVGLPVVKVVVPGLRGFWARFAPGRLFDVPVALGRVPSPTPYADLNPYPLFL</sequence>
<evidence type="ECO:0000313" key="3">
    <source>
        <dbReference type="Proteomes" id="UP000546642"/>
    </source>
</evidence>
<dbReference type="InterPro" id="IPR027624">
    <property type="entry name" value="TOMM_cyclo_SagD"/>
</dbReference>
<dbReference type="EMBL" id="JACHDS010000001">
    <property type="protein sequence ID" value="MBB6174537.1"/>
    <property type="molecule type" value="Genomic_DNA"/>
</dbReference>
<dbReference type="Proteomes" id="UP000546642">
    <property type="component" value="Unassembled WGS sequence"/>
</dbReference>
<dbReference type="Pfam" id="PF02624">
    <property type="entry name" value="YcaO"/>
    <property type="match status" value="1"/>
</dbReference>
<comment type="caution">
    <text evidence="2">The sequence shown here is derived from an EMBL/GenBank/DDBJ whole genome shotgun (WGS) entry which is preliminary data.</text>
</comment>
<feature type="domain" description="YcaO" evidence="1">
    <location>
        <begin position="402"/>
        <end position="768"/>
    </location>
</feature>
<dbReference type="PANTHER" id="PTHR37809:SF1">
    <property type="entry name" value="RIBOSOMAL PROTEIN S12 METHYLTHIOTRANSFERASE ACCESSORY FACTOR YCAO"/>
    <property type="match status" value="1"/>
</dbReference>
<dbReference type="Gene3D" id="3.30.1330.230">
    <property type="match status" value="1"/>
</dbReference>
<dbReference type="NCBIfam" id="TIGR00702">
    <property type="entry name" value="YcaO-type kinase domain"/>
    <property type="match status" value="1"/>
</dbReference>
<dbReference type="InterPro" id="IPR003776">
    <property type="entry name" value="YcaO-like_dom"/>
</dbReference>
<dbReference type="Gene3D" id="3.30.160.660">
    <property type="match status" value="1"/>
</dbReference>
<dbReference type="AlphaFoldDB" id="A0A7W9YLT7"/>
<dbReference type="PANTHER" id="PTHR37809">
    <property type="entry name" value="RIBOSOMAL PROTEIN S12 METHYLTHIOTRANSFERASE ACCESSORY FACTOR YCAO"/>
    <property type="match status" value="1"/>
</dbReference>
<accession>A0A7W9YLT7</accession>
<dbReference type="Gene3D" id="3.90.930.60">
    <property type="match status" value="1"/>
</dbReference>
<dbReference type="RefSeq" id="WP_184078623.1">
    <property type="nucleotide sequence ID" value="NZ_JACHDS010000001.1"/>
</dbReference>
<organism evidence="2 3">
    <name type="scientific">Nocardiopsis mwathae</name>
    <dbReference type="NCBI Taxonomy" id="1472723"/>
    <lineage>
        <taxon>Bacteria</taxon>
        <taxon>Bacillati</taxon>
        <taxon>Actinomycetota</taxon>
        <taxon>Actinomycetes</taxon>
        <taxon>Streptosporangiales</taxon>
        <taxon>Nocardiopsidaceae</taxon>
        <taxon>Nocardiopsis</taxon>
    </lineage>
</organism>
<dbReference type="Gene3D" id="3.30.40.250">
    <property type="match status" value="1"/>
</dbReference>
<protein>
    <submittedName>
        <fullName evidence="2">Ribosomal protein S12 methylthiotransferase accessory factor</fullName>
    </submittedName>
</protein>
<proteinExistence type="predicted"/>
<dbReference type="InterPro" id="IPR049274">
    <property type="entry name" value="LynD/TruD_wHTH-like"/>
</dbReference>
<evidence type="ECO:0000313" key="2">
    <source>
        <dbReference type="EMBL" id="MBB6174537.1"/>
    </source>
</evidence>
<keyword evidence="2" id="KW-0689">Ribosomal protein</keyword>
<keyword evidence="3" id="KW-1185">Reference proteome</keyword>
<evidence type="ECO:0000259" key="1">
    <source>
        <dbReference type="PROSITE" id="PS51664"/>
    </source>
</evidence>
<dbReference type="Gene3D" id="3.40.50.720">
    <property type="entry name" value="NAD(P)-binding Rossmann-like Domain"/>
    <property type="match status" value="1"/>
</dbReference>
<keyword evidence="2" id="KW-0687">Ribonucleoprotein</keyword>
<dbReference type="InterPro" id="IPR022291">
    <property type="entry name" value="Bacteriocin_synth_cyclodeHase"/>
</dbReference>
<dbReference type="NCBIfam" id="TIGR03604">
    <property type="entry name" value="TOMM_cyclo_SagD"/>
    <property type="match status" value="1"/>
</dbReference>
<dbReference type="Pfam" id="PF21084">
    <property type="entry name" value="WHD_DUF4423_like"/>
    <property type="match status" value="1"/>
</dbReference>
<name>A0A7W9YLT7_9ACTN</name>
<dbReference type="GO" id="GO:0016740">
    <property type="term" value="F:transferase activity"/>
    <property type="evidence" value="ECO:0007669"/>
    <property type="project" value="UniProtKB-KW"/>
</dbReference>
<dbReference type="PROSITE" id="PS51664">
    <property type="entry name" value="YCAO"/>
    <property type="match status" value="1"/>
</dbReference>
<keyword evidence="2" id="KW-0808">Transferase</keyword>
<reference evidence="2 3" key="1">
    <citation type="submission" date="2020-08" db="EMBL/GenBank/DDBJ databases">
        <title>Sequencing the genomes of 1000 actinobacteria strains.</title>
        <authorList>
            <person name="Klenk H.-P."/>
        </authorList>
    </citation>
    <scope>NUCLEOTIDE SEQUENCE [LARGE SCALE GENOMIC DNA]</scope>
    <source>
        <strain evidence="2 3">DSM 46659</strain>
    </source>
</reference>